<feature type="transmembrane region" description="Helical" evidence="1">
    <location>
        <begin position="54"/>
        <end position="73"/>
    </location>
</feature>
<dbReference type="Pfam" id="PF17314">
    <property type="entry name" value="DUF5360"/>
    <property type="match status" value="1"/>
</dbReference>
<evidence type="ECO:0000313" key="3">
    <source>
        <dbReference type="Proteomes" id="UP001500751"/>
    </source>
</evidence>
<reference evidence="2 3" key="1">
    <citation type="journal article" date="2019" name="Int. J. Syst. Evol. Microbiol.">
        <title>The Global Catalogue of Microorganisms (GCM) 10K type strain sequencing project: providing services to taxonomists for standard genome sequencing and annotation.</title>
        <authorList>
            <consortium name="The Broad Institute Genomics Platform"/>
            <consortium name="The Broad Institute Genome Sequencing Center for Infectious Disease"/>
            <person name="Wu L."/>
            <person name="Ma J."/>
        </authorList>
    </citation>
    <scope>NUCLEOTIDE SEQUENCE [LARGE SCALE GENOMIC DNA]</scope>
    <source>
        <strain evidence="2 3">JCM 16014</strain>
    </source>
</reference>
<accession>A0ABN2TU05</accession>
<evidence type="ECO:0000313" key="2">
    <source>
        <dbReference type="EMBL" id="GAA2021369.1"/>
    </source>
</evidence>
<feature type="transmembrane region" description="Helical" evidence="1">
    <location>
        <begin position="113"/>
        <end position="134"/>
    </location>
</feature>
<dbReference type="EMBL" id="BAAAQN010000007">
    <property type="protein sequence ID" value="GAA2021369.1"/>
    <property type="molecule type" value="Genomic_DNA"/>
</dbReference>
<keyword evidence="3" id="KW-1185">Reference proteome</keyword>
<gene>
    <name evidence="2" type="ORF">GCM10009839_17930</name>
</gene>
<sequence length="156" mass="17151">MALIRSDDALLRRTAWLMLGTDIGFLLYWTLVTVHALPPEQMFHDYDQPSVAAWNWSFLPLDLLASVTGFLALRALRRGRPIGLALLPLSLTLTSTAGGMALAYWAVAGDVELSWWLPNAFLLVFPIPAMTRLARTRAFADRPGSVPGLGSEESRG</sequence>
<keyword evidence="1" id="KW-0472">Membrane</keyword>
<feature type="transmembrane region" description="Helical" evidence="1">
    <location>
        <begin position="15"/>
        <end position="34"/>
    </location>
</feature>
<evidence type="ECO:0000256" key="1">
    <source>
        <dbReference type="SAM" id="Phobius"/>
    </source>
</evidence>
<dbReference type="Proteomes" id="UP001500751">
    <property type="component" value="Unassembled WGS sequence"/>
</dbReference>
<dbReference type="RefSeq" id="WP_344665036.1">
    <property type="nucleotide sequence ID" value="NZ_BAAAQN010000007.1"/>
</dbReference>
<proteinExistence type="predicted"/>
<protein>
    <recommendedName>
        <fullName evidence="4">DUF2637 domain-containing protein</fullName>
    </recommendedName>
</protein>
<dbReference type="InterPro" id="IPR020348">
    <property type="entry name" value="Uncharacterised_YvaD"/>
</dbReference>
<organism evidence="2 3">
    <name type="scientific">Catenulispora yoronensis</name>
    <dbReference type="NCBI Taxonomy" id="450799"/>
    <lineage>
        <taxon>Bacteria</taxon>
        <taxon>Bacillati</taxon>
        <taxon>Actinomycetota</taxon>
        <taxon>Actinomycetes</taxon>
        <taxon>Catenulisporales</taxon>
        <taxon>Catenulisporaceae</taxon>
        <taxon>Catenulispora</taxon>
    </lineage>
</organism>
<name>A0ABN2TU05_9ACTN</name>
<keyword evidence="1" id="KW-0812">Transmembrane</keyword>
<keyword evidence="1" id="KW-1133">Transmembrane helix</keyword>
<comment type="caution">
    <text evidence="2">The sequence shown here is derived from an EMBL/GenBank/DDBJ whole genome shotgun (WGS) entry which is preliminary data.</text>
</comment>
<feature type="transmembrane region" description="Helical" evidence="1">
    <location>
        <begin position="85"/>
        <end position="107"/>
    </location>
</feature>
<evidence type="ECO:0008006" key="4">
    <source>
        <dbReference type="Google" id="ProtNLM"/>
    </source>
</evidence>